<dbReference type="Gene3D" id="3.60.20.10">
    <property type="entry name" value="Glutamine Phosphoribosylpyrophosphate, subunit 1, domain 1"/>
    <property type="match status" value="1"/>
</dbReference>
<dbReference type="SUPFAM" id="SSF56235">
    <property type="entry name" value="N-terminal nucleophile aminohydrolases (Ntn hydrolases)"/>
    <property type="match status" value="1"/>
</dbReference>
<reference evidence="4" key="1">
    <citation type="journal article" date="2021" name="PeerJ">
        <title>Extensive microbial diversity within the chicken gut microbiome revealed by metagenomics and culture.</title>
        <authorList>
            <person name="Gilroy R."/>
            <person name="Ravi A."/>
            <person name="Getino M."/>
            <person name="Pursley I."/>
            <person name="Horton D.L."/>
            <person name="Alikhan N.F."/>
            <person name="Baker D."/>
            <person name="Gharbi K."/>
            <person name="Hall N."/>
            <person name="Watson M."/>
            <person name="Adriaenssens E.M."/>
            <person name="Foster-Nyarko E."/>
            <person name="Jarju S."/>
            <person name="Secka A."/>
            <person name="Antonio M."/>
            <person name="Oren A."/>
            <person name="Chaudhuri R.R."/>
            <person name="La Ragione R."/>
            <person name="Hildebrand F."/>
            <person name="Pallen M.J."/>
        </authorList>
    </citation>
    <scope>NUCLEOTIDE SEQUENCE</scope>
    <source>
        <strain evidence="4">316</strain>
    </source>
</reference>
<dbReference type="CDD" id="cd01907">
    <property type="entry name" value="GlxB"/>
    <property type="match status" value="1"/>
</dbReference>
<dbReference type="GO" id="GO:0016740">
    <property type="term" value="F:transferase activity"/>
    <property type="evidence" value="ECO:0007669"/>
    <property type="project" value="UniProtKB-KW"/>
</dbReference>
<dbReference type="PROSITE" id="PS51278">
    <property type="entry name" value="GATASE_TYPE_2"/>
    <property type="match status" value="1"/>
</dbReference>
<evidence type="ECO:0000259" key="3">
    <source>
        <dbReference type="PROSITE" id="PS51278"/>
    </source>
</evidence>
<gene>
    <name evidence="4" type="ORF">K8W01_05155</name>
</gene>
<dbReference type="InterPro" id="IPR029055">
    <property type="entry name" value="Ntn_hydrolases_N"/>
</dbReference>
<name>A0A921E251_9HYPH</name>
<feature type="domain" description="Glutamine amidotransferase type-2" evidence="3">
    <location>
        <begin position="2"/>
        <end position="301"/>
    </location>
</feature>
<dbReference type="Pfam" id="PF13522">
    <property type="entry name" value="GATase_6"/>
    <property type="match status" value="1"/>
</dbReference>
<proteinExistence type="predicted"/>
<reference evidence="4" key="2">
    <citation type="submission" date="2021-09" db="EMBL/GenBank/DDBJ databases">
        <authorList>
            <person name="Gilroy R."/>
        </authorList>
    </citation>
    <scope>NUCLEOTIDE SEQUENCE</scope>
    <source>
        <strain evidence="4">316</strain>
    </source>
</reference>
<dbReference type="Proteomes" id="UP000742631">
    <property type="component" value="Unassembled WGS sequence"/>
</dbReference>
<protein>
    <submittedName>
        <fullName evidence="4">Glutamine amidotransferase family protein</fullName>
    </submittedName>
</protein>
<dbReference type="EMBL" id="DYYG01000013">
    <property type="protein sequence ID" value="HJE23027.1"/>
    <property type="molecule type" value="Genomic_DNA"/>
</dbReference>
<dbReference type="PANTHER" id="PTHR11907">
    <property type="entry name" value="AMIDOPHOSPHORIBOSYLTRANSFERASE"/>
    <property type="match status" value="1"/>
</dbReference>
<sequence>MCGIVGLFLKNPKLEPQLGALLSKMLETMTDRGPDSAGFAVYGSDGVSAASDVKLTLRGPGPEALRAAVSKLEQALDLNVSATERDTHIVLAVPGTREEEIRSWLKTNAPGIDVVSAGRRMEIYKEVGLPASVAERFALETMAGTHGIGHTRMATESAVTTNGAHPFSTGTDECLVHNGSLSNHNDLRRRLRREGLNFATQNDTEVAAGYLSWRMREGASLKEALESSLSDLDGFFTFVVGTENGFAVVRDPIACKPAVMAETDDYVAFGSEYRALVGLPGIDQARVFEPEPARVYAWERSTADHASGERH</sequence>
<evidence type="ECO:0000313" key="5">
    <source>
        <dbReference type="Proteomes" id="UP000742631"/>
    </source>
</evidence>
<evidence type="ECO:0000256" key="2">
    <source>
        <dbReference type="ARBA" id="ARBA00022962"/>
    </source>
</evidence>
<keyword evidence="2 4" id="KW-0315">Glutamine amidotransferase</keyword>
<accession>A0A921E251</accession>
<evidence type="ECO:0000256" key="1">
    <source>
        <dbReference type="ARBA" id="ARBA00022679"/>
    </source>
</evidence>
<comment type="caution">
    <text evidence="4">The sequence shown here is derived from an EMBL/GenBank/DDBJ whole genome shotgun (WGS) entry which is preliminary data.</text>
</comment>
<keyword evidence="1" id="KW-0808">Transferase</keyword>
<dbReference type="AlphaFoldDB" id="A0A921E251"/>
<organism evidence="4 5">
    <name type="scientific">Methylorubrum populi</name>
    <dbReference type="NCBI Taxonomy" id="223967"/>
    <lineage>
        <taxon>Bacteria</taxon>
        <taxon>Pseudomonadati</taxon>
        <taxon>Pseudomonadota</taxon>
        <taxon>Alphaproteobacteria</taxon>
        <taxon>Hyphomicrobiales</taxon>
        <taxon>Methylobacteriaceae</taxon>
        <taxon>Methylorubrum</taxon>
    </lineage>
</organism>
<dbReference type="InterPro" id="IPR017932">
    <property type="entry name" value="GATase_2_dom"/>
</dbReference>
<evidence type="ECO:0000313" key="4">
    <source>
        <dbReference type="EMBL" id="HJE23027.1"/>
    </source>
</evidence>